<evidence type="ECO:0000259" key="3">
    <source>
        <dbReference type="Pfam" id="PF00884"/>
    </source>
</evidence>
<dbReference type="SUPFAM" id="SSF53649">
    <property type="entry name" value="Alkaline phosphatase-like"/>
    <property type="match status" value="1"/>
</dbReference>
<dbReference type="GO" id="GO:0005737">
    <property type="term" value="C:cytoplasm"/>
    <property type="evidence" value="ECO:0007669"/>
    <property type="project" value="TreeGrafter"/>
</dbReference>
<dbReference type="InterPro" id="IPR017850">
    <property type="entry name" value="Alkaline_phosphatase_core_sf"/>
</dbReference>
<sequence length="511" mass="58710">MSKYNVLMVLADQHHAGLMGCAGHPQVITPNIDAFAESGIRFDQAYAQNPICTPSRVSILSGQYCHNHGYYGLSGRAPRLDNLFRHFKRNGYRTAGYGKLHLPESPESWIADDVDEFGDTYETCDGERGTTEYFRYLEERGLREWEDSYHNPWNYGKNTISLDAQPTRMPYEHTHEMWSTRKAMDFIEADPNRPFCIQISMQKPHHPLLPVQKFWDLYPDDLNLPSTIGNDASHRPPHFQEAVRQFRSLQWDYAREGESFEDGARRAWKGTLACVTQVDDVFGKLLRFLEEKGLSENTIVIYGSDHGCYHGMHGISEKAPGICSDNVCRVPMIWRVPGVTPKGMVCDQLVENIDMTPTLAELCGLPSFDSADGLDMTELLRGHDQPLRDVAVTENVWSKSMRWGKWRFVHYQPEHFDGADVGELYDLEADPEETINLYSDPKHADQVVTCRRLLLEWMIRTLRSSTGQETVKNENLPNYTKGMHFTYPICEDGRLPTPLQPRNKRYNTMYL</sequence>
<dbReference type="GO" id="GO:0016740">
    <property type="term" value="F:transferase activity"/>
    <property type="evidence" value="ECO:0007669"/>
    <property type="project" value="UniProtKB-KW"/>
</dbReference>
<evidence type="ECO:0000313" key="5">
    <source>
        <dbReference type="Proteomes" id="UP000525652"/>
    </source>
</evidence>
<gene>
    <name evidence="4" type="ORF">H5P30_12495</name>
</gene>
<dbReference type="InterPro" id="IPR000917">
    <property type="entry name" value="Sulfatase_N"/>
</dbReference>
<dbReference type="GO" id="GO:0008484">
    <property type="term" value="F:sulfuric ester hydrolase activity"/>
    <property type="evidence" value="ECO:0007669"/>
    <property type="project" value="TreeGrafter"/>
</dbReference>
<keyword evidence="1" id="KW-0479">Metal-binding</keyword>
<accession>A0A7X1B149</accession>
<dbReference type="Proteomes" id="UP000525652">
    <property type="component" value="Unassembled WGS sequence"/>
</dbReference>
<dbReference type="PANTHER" id="PTHR45953:SF1">
    <property type="entry name" value="IDURONATE 2-SULFATASE"/>
    <property type="match status" value="1"/>
</dbReference>
<reference evidence="4 5" key="1">
    <citation type="submission" date="2020-07" db="EMBL/GenBank/DDBJ databases">
        <authorList>
            <person name="Feng X."/>
        </authorList>
    </citation>
    <scope>NUCLEOTIDE SEQUENCE [LARGE SCALE GENOMIC DNA]</scope>
    <source>
        <strain evidence="4 5">JCM14086</strain>
    </source>
</reference>
<dbReference type="Gene3D" id="3.40.720.10">
    <property type="entry name" value="Alkaline Phosphatase, subunit A"/>
    <property type="match status" value="1"/>
</dbReference>
<evidence type="ECO:0000256" key="2">
    <source>
        <dbReference type="ARBA" id="ARBA00022801"/>
    </source>
</evidence>
<dbReference type="EMBL" id="JACHVA010000101">
    <property type="protein sequence ID" value="MBC2602593.1"/>
    <property type="molecule type" value="Genomic_DNA"/>
</dbReference>
<evidence type="ECO:0000256" key="1">
    <source>
        <dbReference type="ARBA" id="ARBA00022723"/>
    </source>
</evidence>
<dbReference type="PANTHER" id="PTHR45953">
    <property type="entry name" value="IDURONATE 2-SULFATASE"/>
    <property type="match status" value="1"/>
</dbReference>
<keyword evidence="2 4" id="KW-0378">Hydrolase</keyword>
<proteinExistence type="predicted"/>
<dbReference type="AlphaFoldDB" id="A0A7X1B149"/>
<evidence type="ECO:0000313" key="4">
    <source>
        <dbReference type="EMBL" id="MBC2602593.1"/>
    </source>
</evidence>
<dbReference type="RefSeq" id="WP_185693260.1">
    <property type="nucleotide sequence ID" value="NZ_JACHVA010000101.1"/>
</dbReference>
<dbReference type="GO" id="GO:0046872">
    <property type="term" value="F:metal ion binding"/>
    <property type="evidence" value="ECO:0007669"/>
    <property type="project" value="UniProtKB-KW"/>
</dbReference>
<feature type="domain" description="Sulfatase N-terminal" evidence="3">
    <location>
        <begin position="5"/>
        <end position="364"/>
    </location>
</feature>
<keyword evidence="4" id="KW-0808">Transferase</keyword>
<name>A0A7X1B149_9BACT</name>
<keyword evidence="5" id="KW-1185">Reference proteome</keyword>
<dbReference type="Pfam" id="PF00884">
    <property type="entry name" value="Sulfatase"/>
    <property type="match status" value="1"/>
</dbReference>
<comment type="caution">
    <text evidence="4">The sequence shown here is derived from an EMBL/GenBank/DDBJ whole genome shotgun (WGS) entry which is preliminary data.</text>
</comment>
<organism evidence="4 5">
    <name type="scientific">Puniceicoccus vermicola</name>
    <dbReference type="NCBI Taxonomy" id="388746"/>
    <lineage>
        <taxon>Bacteria</taxon>
        <taxon>Pseudomonadati</taxon>
        <taxon>Verrucomicrobiota</taxon>
        <taxon>Opitutia</taxon>
        <taxon>Puniceicoccales</taxon>
        <taxon>Puniceicoccaceae</taxon>
        <taxon>Puniceicoccus</taxon>
    </lineage>
</organism>
<protein>
    <submittedName>
        <fullName evidence="4">Sulfatase-like hydrolase/transferase</fullName>
    </submittedName>
</protein>